<sequence length="120" mass="13689">MDTRIITNFLHRDMTIPDGPPPGLILHERPLVPLPPQCRAPPEIENRVVNPLEVPSGPSSAKLIVRNQDPIRRIFSALRRGIRALQGEMSAQRRRHTCDQLLKAMSELEVLLLGRRSRRH</sequence>
<dbReference type="EMBL" id="WIXP02000015">
    <property type="protein sequence ID" value="KAF6199311.1"/>
    <property type="molecule type" value="Genomic_DNA"/>
</dbReference>
<dbReference type="AlphaFoldDB" id="A0A8S9WT64"/>
<gene>
    <name evidence="1" type="ORF">GE061_007337</name>
</gene>
<proteinExistence type="predicted"/>
<dbReference type="Proteomes" id="UP000466442">
    <property type="component" value="Unassembled WGS sequence"/>
</dbReference>
<reference evidence="1" key="1">
    <citation type="journal article" date="2021" name="Mol. Ecol. Resour.">
        <title>Apolygus lucorum genome provides insights into omnivorousness and mesophyll feeding.</title>
        <authorList>
            <person name="Liu Y."/>
            <person name="Liu H."/>
            <person name="Wang H."/>
            <person name="Huang T."/>
            <person name="Liu B."/>
            <person name="Yang B."/>
            <person name="Yin L."/>
            <person name="Li B."/>
            <person name="Zhang Y."/>
            <person name="Zhang S."/>
            <person name="Jiang F."/>
            <person name="Zhang X."/>
            <person name="Ren Y."/>
            <person name="Wang B."/>
            <person name="Wang S."/>
            <person name="Lu Y."/>
            <person name="Wu K."/>
            <person name="Fan W."/>
            <person name="Wang G."/>
        </authorList>
    </citation>
    <scope>NUCLEOTIDE SEQUENCE</scope>
    <source>
        <strain evidence="1">12Hb</strain>
    </source>
</reference>
<protein>
    <submittedName>
        <fullName evidence="1">Uncharacterized protein</fullName>
    </submittedName>
</protein>
<organism evidence="1 2">
    <name type="scientific">Apolygus lucorum</name>
    <name type="common">Small green plant bug</name>
    <name type="synonym">Lygocoris lucorum</name>
    <dbReference type="NCBI Taxonomy" id="248454"/>
    <lineage>
        <taxon>Eukaryota</taxon>
        <taxon>Metazoa</taxon>
        <taxon>Ecdysozoa</taxon>
        <taxon>Arthropoda</taxon>
        <taxon>Hexapoda</taxon>
        <taxon>Insecta</taxon>
        <taxon>Pterygota</taxon>
        <taxon>Neoptera</taxon>
        <taxon>Paraneoptera</taxon>
        <taxon>Hemiptera</taxon>
        <taxon>Heteroptera</taxon>
        <taxon>Panheteroptera</taxon>
        <taxon>Cimicomorpha</taxon>
        <taxon>Miridae</taxon>
        <taxon>Mirini</taxon>
        <taxon>Apolygus</taxon>
    </lineage>
</organism>
<comment type="caution">
    <text evidence="1">The sequence shown here is derived from an EMBL/GenBank/DDBJ whole genome shotgun (WGS) entry which is preliminary data.</text>
</comment>
<name>A0A8S9WT64_APOLU</name>
<keyword evidence="2" id="KW-1185">Reference proteome</keyword>
<evidence type="ECO:0000313" key="1">
    <source>
        <dbReference type="EMBL" id="KAF6199311.1"/>
    </source>
</evidence>
<evidence type="ECO:0000313" key="2">
    <source>
        <dbReference type="Proteomes" id="UP000466442"/>
    </source>
</evidence>
<accession>A0A8S9WT64</accession>